<reference evidence="2 3" key="1">
    <citation type="journal article" date="2014" name="Genome Biol. Evol.">
        <title>Composite Conserved Promoter-Terminator Motifs (PeSLs) that Mediate Modular Shuffling in the Diverse T4-Like Myoviruses.</title>
        <authorList>
            <person name="Comeau A.M."/>
            <person name="Arbiol C."/>
            <person name="Krisch H.M."/>
        </authorList>
    </citation>
    <scope>NUCLEOTIDE SEQUENCE [LARGE SCALE GENOMIC DNA]</scope>
</reference>
<gene>
    <name evidence="2" type="ORF">VPFG_00107</name>
</gene>
<evidence type="ECO:0000256" key="1">
    <source>
        <dbReference type="SAM" id="MobiDB-lite"/>
    </source>
</evidence>
<keyword evidence="3" id="KW-1185">Reference proteome</keyword>
<evidence type="ECO:0008006" key="4">
    <source>
        <dbReference type="Google" id="ProtNLM"/>
    </source>
</evidence>
<dbReference type="EMBL" id="HQ317393">
    <property type="protein sequence ID" value="AGN30109.1"/>
    <property type="molecule type" value="Genomic_DNA"/>
</dbReference>
<dbReference type="Pfam" id="PF17527">
    <property type="entry name" value="ALC"/>
    <property type="match status" value="1"/>
</dbReference>
<dbReference type="InterPro" id="IPR020367">
    <property type="entry name" value="Host_transcript_inhib_Alc"/>
</dbReference>
<accession>R9TF78</accession>
<organism evidence="2 3">
    <name type="scientific">Vibrio phage nt-1</name>
    <dbReference type="NCBI Taxonomy" id="115992"/>
    <lineage>
        <taxon>Viruses</taxon>
        <taxon>Duplodnaviria</taxon>
        <taxon>Heunggongvirae</taxon>
        <taxon>Uroviricota</taxon>
        <taxon>Caudoviricetes</taxon>
        <taxon>Pantevenvirales</taxon>
        <taxon>Straboviridae</taxon>
        <taxon>Mylasvirus</taxon>
        <taxon>Mylasvirus persius</taxon>
    </lineage>
</organism>
<dbReference type="RefSeq" id="YP_008125258.1">
    <property type="nucleotide sequence ID" value="NC_021529.2"/>
</dbReference>
<feature type="region of interest" description="Disordered" evidence="1">
    <location>
        <begin position="63"/>
        <end position="82"/>
    </location>
</feature>
<proteinExistence type="predicted"/>
<evidence type="ECO:0000313" key="2">
    <source>
        <dbReference type="EMBL" id="AGN30109.1"/>
    </source>
</evidence>
<dbReference type="GO" id="GO:0039653">
    <property type="term" value="P:symbiont-mediated suppression of host transcription"/>
    <property type="evidence" value="ECO:0007669"/>
    <property type="project" value="InterPro"/>
</dbReference>
<evidence type="ECO:0000313" key="3">
    <source>
        <dbReference type="Proteomes" id="UP000201461"/>
    </source>
</evidence>
<sequence>MFIETKYTNMRVQIMNAQTMTNEQIAKLFDMKLSSNGFQAIDKKGRGHFLTDLRQRVMKAEKTKAKATKTRKVREEQEPSVSAEDLLHELQSESSDYWFIRDTQPGMDSLTHGLNVYVSAGKPDHHRLIVRSNQLSMKEIDRELGYLNPRKQEEGHHRAKTTVFFSNKTAKEIVEIVEKLKELS</sequence>
<protein>
    <recommendedName>
        <fullName evidence="4">Inhibitor of host transcription</fullName>
    </recommendedName>
</protein>
<dbReference type="KEGG" id="vg:15926560"/>
<dbReference type="GeneID" id="15926560"/>
<dbReference type="OrthoDB" id="22596at10239"/>
<dbReference type="Proteomes" id="UP000201461">
    <property type="component" value="Segment"/>
</dbReference>
<name>R9TF78_9CAUD</name>